<dbReference type="CDD" id="cd13585">
    <property type="entry name" value="PBP2_TMBP_like"/>
    <property type="match status" value="1"/>
</dbReference>
<dbReference type="Pfam" id="PF01547">
    <property type="entry name" value="SBP_bac_1"/>
    <property type="match status" value="1"/>
</dbReference>
<dbReference type="InterPro" id="IPR006059">
    <property type="entry name" value="SBP"/>
</dbReference>
<dbReference type="Gene3D" id="3.40.190.10">
    <property type="entry name" value="Periplasmic binding protein-like II"/>
    <property type="match status" value="1"/>
</dbReference>
<dbReference type="PANTHER" id="PTHR43649:SF30">
    <property type="entry name" value="ABC TRANSPORTER SUBSTRATE-BINDING PROTEIN"/>
    <property type="match status" value="1"/>
</dbReference>
<dbReference type="EMBL" id="DSMG01000117">
    <property type="protein sequence ID" value="HDX32150.1"/>
    <property type="molecule type" value="Genomic_DNA"/>
</dbReference>
<organism evidence="1">
    <name type="scientific">Caldilinea aerophila</name>
    <dbReference type="NCBI Taxonomy" id="133453"/>
    <lineage>
        <taxon>Bacteria</taxon>
        <taxon>Bacillati</taxon>
        <taxon>Chloroflexota</taxon>
        <taxon>Caldilineae</taxon>
        <taxon>Caldilineales</taxon>
        <taxon>Caldilineaceae</taxon>
        <taxon>Caldilinea</taxon>
    </lineage>
</organism>
<evidence type="ECO:0000313" key="1">
    <source>
        <dbReference type="EMBL" id="HDX32150.1"/>
    </source>
</evidence>
<sequence>MALEPSSTPSPEQVSITFLISGDPADEEAYRALVEQFMVEVPAVRVELLNIPGQGDFRRRLTADFAAGTPPDVFLTNYRRYGPLVARNAIAPIDGYLAQSAVLRREDFYPQALEAFTWRGELMCMPQNMSSPVIYYNKDLFDAAGLPYPANNWRWEDFVTTAQALTRDWDGDGTVDQYGFGVEATLVRAAPFIWMNGGEIVDDPTAPTGLTLSAPASREALAWFVDLQNSHRVVPDAVAEAAESSLSRFLNGRLAMLMESRRVVPEFRRIEAFDWDVAPLPQRKVPASILHSDGFCIAAASLHREAAWQFVEFANTRAGQSILARSGRTIPSRIDLAADPTFLDPQAKPHNTRIFLDAVPTLRTFPALAAWANIESAVDAELKQAFYGQISLDDAIAAATARSAEFFSQRE</sequence>
<protein>
    <submittedName>
        <fullName evidence="1">Sugar ABC transporter substrate-binding protein</fullName>
    </submittedName>
</protein>
<reference evidence="1" key="1">
    <citation type="journal article" date="2020" name="mSystems">
        <title>Genome- and Community-Level Interaction Insights into Carbon Utilization and Element Cycling Functions of Hydrothermarchaeota in Hydrothermal Sediment.</title>
        <authorList>
            <person name="Zhou Z."/>
            <person name="Liu Y."/>
            <person name="Xu W."/>
            <person name="Pan J."/>
            <person name="Luo Z.H."/>
            <person name="Li M."/>
        </authorList>
    </citation>
    <scope>NUCLEOTIDE SEQUENCE [LARGE SCALE GENOMIC DNA]</scope>
    <source>
        <strain evidence="1">SpSt-289</strain>
    </source>
</reference>
<dbReference type="PANTHER" id="PTHR43649">
    <property type="entry name" value="ARABINOSE-BINDING PROTEIN-RELATED"/>
    <property type="match status" value="1"/>
</dbReference>
<proteinExistence type="predicted"/>
<dbReference type="SUPFAM" id="SSF53850">
    <property type="entry name" value="Periplasmic binding protein-like II"/>
    <property type="match status" value="1"/>
</dbReference>
<dbReference type="InterPro" id="IPR050490">
    <property type="entry name" value="Bact_solute-bd_prot1"/>
</dbReference>
<comment type="caution">
    <text evidence="1">The sequence shown here is derived from an EMBL/GenBank/DDBJ whole genome shotgun (WGS) entry which is preliminary data.</text>
</comment>
<gene>
    <name evidence="1" type="ORF">ENQ20_11770</name>
</gene>
<name>A0A7C1JYN0_9CHLR</name>
<dbReference type="AlphaFoldDB" id="A0A7C1JYN0"/>
<accession>A0A7C1JYN0</accession>